<evidence type="ECO:0000313" key="2">
    <source>
        <dbReference type="Proteomes" id="UP001145114"/>
    </source>
</evidence>
<dbReference type="Proteomes" id="UP001145114">
    <property type="component" value="Unassembled WGS sequence"/>
</dbReference>
<sequence length="291" mass="31707">MFLEQYDPTIEDNYSHKCVIDGENALLDILDSAGQSEYSAMQDHYIRTGQGFVAVYNIASRNSFTQVKALLSQIRKLKQTNRCPVVVIGNKSDLDPSSREVSCQEGQELATKCGAAFFEASAKSGYNVAECFYQCVRQIRMHRRITLPPRAQSSSPRLSYQSAPPSSHCEVNPVSTSASESNKKHLSRILALTSLQSSSRRASAKSAMTSASDSATIEKNRVIVGAGHVRDVSSNQSPSLPKPNHTRLQIGPASCNNEKSSASPHYPGSDSNINYASTCDPQLQSSCCNMM</sequence>
<name>A0ACC1I022_9FUNG</name>
<keyword evidence="2" id="KW-1185">Reference proteome</keyword>
<accession>A0ACC1I022</accession>
<protein>
    <submittedName>
        <fullName evidence="1">RAS1 protein</fullName>
    </submittedName>
</protein>
<evidence type="ECO:0000313" key="1">
    <source>
        <dbReference type="EMBL" id="KAJ1680044.1"/>
    </source>
</evidence>
<comment type="caution">
    <text evidence="1">The sequence shown here is derived from an EMBL/GenBank/DDBJ whole genome shotgun (WGS) entry which is preliminary data.</text>
</comment>
<organism evidence="1 2">
    <name type="scientific">Spiromyces aspiralis</name>
    <dbReference type="NCBI Taxonomy" id="68401"/>
    <lineage>
        <taxon>Eukaryota</taxon>
        <taxon>Fungi</taxon>
        <taxon>Fungi incertae sedis</taxon>
        <taxon>Zoopagomycota</taxon>
        <taxon>Kickxellomycotina</taxon>
        <taxon>Kickxellomycetes</taxon>
        <taxon>Kickxellales</taxon>
        <taxon>Kickxellaceae</taxon>
        <taxon>Spiromyces</taxon>
    </lineage>
</organism>
<proteinExistence type="predicted"/>
<reference evidence="1" key="1">
    <citation type="submission" date="2022-06" db="EMBL/GenBank/DDBJ databases">
        <title>Phylogenomic reconstructions and comparative analyses of Kickxellomycotina fungi.</title>
        <authorList>
            <person name="Reynolds N.K."/>
            <person name="Stajich J.E."/>
            <person name="Barry K."/>
            <person name="Grigoriev I.V."/>
            <person name="Crous P."/>
            <person name="Smith M.E."/>
        </authorList>
    </citation>
    <scope>NUCLEOTIDE SEQUENCE</scope>
    <source>
        <strain evidence="1">RSA 2271</strain>
    </source>
</reference>
<dbReference type="EMBL" id="JAMZIH010000065">
    <property type="protein sequence ID" value="KAJ1680044.1"/>
    <property type="molecule type" value="Genomic_DNA"/>
</dbReference>
<gene>
    <name evidence="1" type="primary">ras1</name>
    <name evidence="1" type="ORF">EV182_000795</name>
</gene>